<comment type="caution">
    <text evidence="7">The sequence shown here is derived from an EMBL/GenBank/DDBJ whole genome shotgun (WGS) entry which is preliminary data.</text>
</comment>
<evidence type="ECO:0000313" key="8">
    <source>
        <dbReference type="Proteomes" id="UP001199106"/>
    </source>
</evidence>
<keyword evidence="1" id="KW-0479">Metal-binding</keyword>
<dbReference type="PANTHER" id="PTHR15710">
    <property type="entry name" value="E3 UBIQUITIN-PROTEIN LIGASE PRAJA"/>
    <property type="match status" value="1"/>
</dbReference>
<feature type="domain" description="RING-type" evidence="6">
    <location>
        <begin position="128"/>
        <end position="173"/>
    </location>
</feature>
<name>A0AAD4FCI2_9PLEO</name>
<dbReference type="Pfam" id="PF13639">
    <property type="entry name" value="zf-RING_2"/>
    <property type="match status" value="1"/>
</dbReference>
<keyword evidence="8" id="KW-1185">Reference proteome</keyword>
<evidence type="ECO:0000256" key="3">
    <source>
        <dbReference type="ARBA" id="ARBA00022833"/>
    </source>
</evidence>
<accession>A0AAD4FCI2</accession>
<feature type="compositionally biased region" description="Acidic residues" evidence="5">
    <location>
        <begin position="187"/>
        <end position="199"/>
    </location>
</feature>
<dbReference type="GO" id="GO:0005737">
    <property type="term" value="C:cytoplasm"/>
    <property type="evidence" value="ECO:0007669"/>
    <property type="project" value="TreeGrafter"/>
</dbReference>
<organism evidence="7 8">
    <name type="scientific">Alternaria panax</name>
    <dbReference type="NCBI Taxonomy" id="48097"/>
    <lineage>
        <taxon>Eukaryota</taxon>
        <taxon>Fungi</taxon>
        <taxon>Dikarya</taxon>
        <taxon>Ascomycota</taxon>
        <taxon>Pezizomycotina</taxon>
        <taxon>Dothideomycetes</taxon>
        <taxon>Pleosporomycetidae</taxon>
        <taxon>Pleosporales</taxon>
        <taxon>Pleosporineae</taxon>
        <taxon>Pleosporaceae</taxon>
        <taxon>Alternaria</taxon>
        <taxon>Alternaria sect. Panax</taxon>
    </lineage>
</organism>
<dbReference type="Gene3D" id="3.30.40.10">
    <property type="entry name" value="Zinc/RING finger domain, C3HC4 (zinc finger)"/>
    <property type="match status" value="1"/>
</dbReference>
<dbReference type="Proteomes" id="UP001199106">
    <property type="component" value="Unassembled WGS sequence"/>
</dbReference>
<reference evidence="7" key="1">
    <citation type="submission" date="2021-07" db="EMBL/GenBank/DDBJ databases">
        <title>Genome Resource of American Ginseng Black Spot Pathogen Alternaria panax.</title>
        <authorList>
            <person name="Qiu C."/>
            <person name="Wang W."/>
            <person name="Liu Z."/>
        </authorList>
    </citation>
    <scope>NUCLEOTIDE SEQUENCE</scope>
    <source>
        <strain evidence="7">BNCC115425</strain>
    </source>
</reference>
<evidence type="ECO:0000256" key="5">
    <source>
        <dbReference type="SAM" id="MobiDB-lite"/>
    </source>
</evidence>
<dbReference type="SUPFAM" id="SSF57850">
    <property type="entry name" value="RING/U-box"/>
    <property type="match status" value="1"/>
</dbReference>
<feature type="region of interest" description="Disordered" evidence="5">
    <location>
        <begin position="175"/>
        <end position="199"/>
    </location>
</feature>
<evidence type="ECO:0000256" key="1">
    <source>
        <dbReference type="ARBA" id="ARBA00022723"/>
    </source>
</evidence>
<dbReference type="PROSITE" id="PS50089">
    <property type="entry name" value="ZF_RING_2"/>
    <property type="match status" value="1"/>
</dbReference>
<protein>
    <recommendedName>
        <fullName evidence="6">RING-type domain-containing protein</fullName>
    </recommendedName>
</protein>
<dbReference type="GO" id="GO:0016567">
    <property type="term" value="P:protein ubiquitination"/>
    <property type="evidence" value="ECO:0007669"/>
    <property type="project" value="TreeGrafter"/>
</dbReference>
<gene>
    <name evidence="7" type="ORF">G6011_05351</name>
</gene>
<dbReference type="GO" id="GO:0061630">
    <property type="term" value="F:ubiquitin protein ligase activity"/>
    <property type="evidence" value="ECO:0007669"/>
    <property type="project" value="TreeGrafter"/>
</dbReference>
<evidence type="ECO:0000256" key="2">
    <source>
        <dbReference type="ARBA" id="ARBA00022771"/>
    </source>
</evidence>
<keyword evidence="2 4" id="KW-0863">Zinc-finger</keyword>
<dbReference type="GO" id="GO:0008270">
    <property type="term" value="F:zinc ion binding"/>
    <property type="evidence" value="ECO:0007669"/>
    <property type="project" value="UniProtKB-KW"/>
</dbReference>
<evidence type="ECO:0000313" key="7">
    <source>
        <dbReference type="EMBL" id="KAG9187480.1"/>
    </source>
</evidence>
<keyword evidence="3" id="KW-0862">Zinc</keyword>
<sequence>MSGYEVEHNIPAEDDKSRQPSRRPDLSTFFSQLELVDTSDPHAHTNANALPQPENMTAAFRLLANAFETMRGRPADENNQHEDLLANMIEVLRANADDPPTELKGVPNSFLDELERVPKKALKPTDTCPICVNPFLEDKYPLVVQLPCHEDHRFDLDCIGPWLKLNSTCPLDRKELLKKKQPPPPPADDDEEDYDDMYA</sequence>
<dbReference type="InterPro" id="IPR013083">
    <property type="entry name" value="Znf_RING/FYVE/PHD"/>
</dbReference>
<feature type="region of interest" description="Disordered" evidence="5">
    <location>
        <begin position="1"/>
        <end position="24"/>
    </location>
</feature>
<evidence type="ECO:0000256" key="4">
    <source>
        <dbReference type="PROSITE-ProRule" id="PRU00175"/>
    </source>
</evidence>
<evidence type="ECO:0000259" key="6">
    <source>
        <dbReference type="PROSITE" id="PS50089"/>
    </source>
</evidence>
<dbReference type="PANTHER" id="PTHR15710:SF241">
    <property type="entry name" value="RING-TYPE DOMAIN-CONTAINING PROTEIN"/>
    <property type="match status" value="1"/>
</dbReference>
<dbReference type="AlphaFoldDB" id="A0AAD4FCI2"/>
<proteinExistence type="predicted"/>
<dbReference type="InterPro" id="IPR001841">
    <property type="entry name" value="Znf_RING"/>
</dbReference>
<dbReference type="EMBL" id="JAANER010000007">
    <property type="protein sequence ID" value="KAG9187480.1"/>
    <property type="molecule type" value="Genomic_DNA"/>
</dbReference>